<keyword evidence="7" id="KW-0238">DNA-binding</keyword>
<keyword evidence="10" id="KW-0539">Nucleus</keyword>
<feature type="cross-link" description="Glycyl lysine isopeptide (Lys-Gly) (interchain with G-Cter in ubiquitin)" evidence="12">
    <location>
        <position position="264"/>
    </location>
</feature>
<evidence type="ECO:0000256" key="3">
    <source>
        <dbReference type="ARBA" id="ARBA00022703"/>
    </source>
</evidence>
<dbReference type="CDD" id="cd08367">
    <property type="entry name" value="P53"/>
    <property type="match status" value="1"/>
</dbReference>
<dbReference type="InterPro" id="IPR011615">
    <property type="entry name" value="p53_DNA-bd"/>
</dbReference>
<keyword evidence="5 11" id="KW-0862">Zinc</keyword>
<name>A0A182N5I0_9DIPT</name>
<comment type="subcellular location">
    <subcellularLocation>
        <location evidence="1">Nucleus</location>
    </subcellularLocation>
</comment>
<dbReference type="GO" id="GO:0046872">
    <property type="term" value="F:metal ion binding"/>
    <property type="evidence" value="ECO:0007669"/>
    <property type="project" value="UniProtKB-KW"/>
</dbReference>
<dbReference type="VEuPathDB" id="VectorBase:ADIR002899"/>
<evidence type="ECO:0000256" key="7">
    <source>
        <dbReference type="ARBA" id="ARBA00023125"/>
    </source>
</evidence>
<feature type="binding site" evidence="11">
    <location>
        <position position="154"/>
    </location>
    <ligand>
        <name>Zn(2+)</name>
        <dbReference type="ChEBI" id="CHEBI:29105"/>
    </ligand>
</feature>
<feature type="compositionally biased region" description="Basic residues" evidence="13">
    <location>
        <begin position="284"/>
        <end position="296"/>
    </location>
</feature>
<evidence type="ECO:0000256" key="5">
    <source>
        <dbReference type="ARBA" id="ARBA00022833"/>
    </source>
</evidence>
<reference evidence="15" key="2">
    <citation type="submission" date="2020-05" db="UniProtKB">
        <authorList>
            <consortium name="EnsemblMetazoa"/>
        </authorList>
    </citation>
    <scope>IDENTIFICATION</scope>
    <source>
        <strain evidence="15">WRAIR2</strain>
    </source>
</reference>
<evidence type="ECO:0000256" key="8">
    <source>
        <dbReference type="ARBA" id="ARBA00023159"/>
    </source>
</evidence>
<feature type="domain" description="p53 DNA-binding" evidence="14">
    <location>
        <begin position="89"/>
        <end position="261"/>
    </location>
</feature>
<dbReference type="STRING" id="7168.A0A182N5I0"/>
<dbReference type="PANTHER" id="PTHR11447:SF16">
    <property type="entry name" value="P53 PROTEIN LONG FORM VARIANT 1"/>
    <property type="match status" value="1"/>
</dbReference>
<protein>
    <recommendedName>
        <fullName evidence="14">p53 DNA-binding domain-containing protein</fullName>
    </recommendedName>
</protein>
<dbReference type="InterPro" id="IPR012346">
    <property type="entry name" value="p53/RUNT-type_TF_DNA-bd_sf"/>
</dbReference>
<dbReference type="GO" id="GO:0000981">
    <property type="term" value="F:DNA-binding transcription factor activity, RNA polymerase II-specific"/>
    <property type="evidence" value="ECO:0007669"/>
    <property type="project" value="TreeGrafter"/>
</dbReference>
<keyword evidence="3" id="KW-0053">Apoptosis</keyword>
<dbReference type="Gene3D" id="2.60.40.720">
    <property type="match status" value="1"/>
</dbReference>
<comment type="cofactor">
    <cofactor evidence="11">
        <name>Zn(2+)</name>
        <dbReference type="ChEBI" id="CHEBI:29105"/>
    </cofactor>
    <text evidence="11">Binds 1 zinc ion per subunit.</text>
</comment>
<keyword evidence="8" id="KW-0010">Activator</keyword>
<accession>A0A182N5I0</accession>
<evidence type="ECO:0000256" key="13">
    <source>
        <dbReference type="SAM" id="MobiDB-lite"/>
    </source>
</evidence>
<keyword evidence="9" id="KW-0804">Transcription</keyword>
<keyword evidence="6" id="KW-0805">Transcription regulation</keyword>
<dbReference type="GO" id="GO:0006915">
    <property type="term" value="P:apoptotic process"/>
    <property type="evidence" value="ECO:0007669"/>
    <property type="project" value="UniProtKB-KW"/>
</dbReference>
<comment type="similarity">
    <text evidence="2">Belongs to the p53 family.</text>
</comment>
<evidence type="ECO:0000313" key="15">
    <source>
        <dbReference type="EnsemblMetazoa" id="ADIR002899-PA"/>
    </source>
</evidence>
<proteinExistence type="inferred from homology"/>
<dbReference type="InterPro" id="IPR008967">
    <property type="entry name" value="p53-like_TF_DNA-bd_sf"/>
</dbReference>
<reference evidence="16" key="1">
    <citation type="submission" date="2013-03" db="EMBL/GenBank/DDBJ databases">
        <title>The Genome Sequence of Anopheles dirus WRAIR2.</title>
        <authorList>
            <consortium name="The Broad Institute Genomics Platform"/>
            <person name="Neafsey D.E."/>
            <person name="Walton C."/>
            <person name="Walker B."/>
            <person name="Young S.K."/>
            <person name="Zeng Q."/>
            <person name="Gargeya S."/>
            <person name="Fitzgerald M."/>
            <person name="Haas B."/>
            <person name="Abouelleil A."/>
            <person name="Allen A.W."/>
            <person name="Alvarado L."/>
            <person name="Arachchi H.M."/>
            <person name="Berlin A.M."/>
            <person name="Chapman S.B."/>
            <person name="Gainer-Dewar J."/>
            <person name="Goldberg J."/>
            <person name="Griggs A."/>
            <person name="Gujja S."/>
            <person name="Hansen M."/>
            <person name="Howarth C."/>
            <person name="Imamovic A."/>
            <person name="Ireland A."/>
            <person name="Larimer J."/>
            <person name="McCowan C."/>
            <person name="Murphy C."/>
            <person name="Pearson M."/>
            <person name="Poon T.W."/>
            <person name="Priest M."/>
            <person name="Roberts A."/>
            <person name="Saif S."/>
            <person name="Shea T."/>
            <person name="Sisk P."/>
            <person name="Sykes S."/>
            <person name="Wortman J."/>
            <person name="Nusbaum C."/>
            <person name="Birren B."/>
        </authorList>
    </citation>
    <scope>NUCLEOTIDE SEQUENCE [LARGE SCALE GENOMIC DNA]</scope>
    <source>
        <strain evidence="16">WRAIR2</strain>
    </source>
</reference>
<evidence type="ECO:0000256" key="4">
    <source>
        <dbReference type="ARBA" id="ARBA00022723"/>
    </source>
</evidence>
<dbReference type="EnsemblMetazoa" id="ADIR002899-RA">
    <property type="protein sequence ID" value="ADIR002899-PA"/>
    <property type="gene ID" value="ADIR002899"/>
</dbReference>
<evidence type="ECO:0000259" key="14">
    <source>
        <dbReference type="Pfam" id="PF00870"/>
    </source>
</evidence>
<evidence type="ECO:0000256" key="1">
    <source>
        <dbReference type="ARBA" id="ARBA00004123"/>
    </source>
</evidence>
<evidence type="ECO:0000256" key="12">
    <source>
        <dbReference type="PIRSR" id="PIRSR602117-3"/>
    </source>
</evidence>
<feature type="binding site" evidence="11">
    <location>
        <position position="212"/>
    </location>
    <ligand>
        <name>Zn(2+)</name>
        <dbReference type="ChEBI" id="CHEBI:29105"/>
    </ligand>
</feature>
<dbReference type="PANTHER" id="PTHR11447">
    <property type="entry name" value="CELLULAR TUMOR ANTIGEN P53"/>
    <property type="match status" value="1"/>
</dbReference>
<dbReference type="InterPro" id="IPR002117">
    <property type="entry name" value="p53_tumour_suppressor"/>
</dbReference>
<dbReference type="AlphaFoldDB" id="A0A182N5I0"/>
<evidence type="ECO:0000256" key="11">
    <source>
        <dbReference type="PIRSR" id="PIRSR602117-1"/>
    </source>
</evidence>
<evidence type="ECO:0000256" key="6">
    <source>
        <dbReference type="ARBA" id="ARBA00023015"/>
    </source>
</evidence>
<evidence type="ECO:0000313" key="16">
    <source>
        <dbReference type="Proteomes" id="UP000075884"/>
    </source>
</evidence>
<dbReference type="GO" id="GO:0005634">
    <property type="term" value="C:nucleus"/>
    <property type="evidence" value="ECO:0007669"/>
    <property type="project" value="UniProtKB-SubCell"/>
</dbReference>
<feature type="region of interest" description="Disordered" evidence="13">
    <location>
        <begin position="274"/>
        <end position="310"/>
    </location>
</feature>
<keyword evidence="4 11" id="KW-0479">Metal-binding</keyword>
<dbReference type="SUPFAM" id="SSF49417">
    <property type="entry name" value="p53-like transcription factors"/>
    <property type="match status" value="1"/>
</dbReference>
<keyword evidence="16" id="KW-1185">Reference proteome</keyword>
<evidence type="ECO:0000256" key="2">
    <source>
        <dbReference type="ARBA" id="ARBA00006167"/>
    </source>
</evidence>
<organism evidence="15 16">
    <name type="scientific">Anopheles dirus</name>
    <dbReference type="NCBI Taxonomy" id="7168"/>
    <lineage>
        <taxon>Eukaryota</taxon>
        <taxon>Metazoa</taxon>
        <taxon>Ecdysozoa</taxon>
        <taxon>Arthropoda</taxon>
        <taxon>Hexapoda</taxon>
        <taxon>Insecta</taxon>
        <taxon>Pterygota</taxon>
        <taxon>Neoptera</taxon>
        <taxon>Endopterygota</taxon>
        <taxon>Diptera</taxon>
        <taxon>Nematocera</taxon>
        <taxon>Culicoidea</taxon>
        <taxon>Culicidae</taxon>
        <taxon>Anophelinae</taxon>
        <taxon>Anopheles</taxon>
    </lineage>
</organism>
<feature type="binding site" evidence="11">
    <location>
        <position position="216"/>
    </location>
    <ligand>
        <name>Zn(2+)</name>
        <dbReference type="ChEBI" id="CHEBI:29105"/>
    </ligand>
</feature>
<dbReference type="Proteomes" id="UP000075884">
    <property type="component" value="Unassembled WGS sequence"/>
</dbReference>
<evidence type="ECO:0000256" key="9">
    <source>
        <dbReference type="ARBA" id="ARBA00023163"/>
    </source>
</evidence>
<evidence type="ECO:0000256" key="10">
    <source>
        <dbReference type="ARBA" id="ARBA00023242"/>
    </source>
</evidence>
<feature type="compositionally biased region" description="Polar residues" evidence="13">
    <location>
        <begin position="274"/>
        <end position="283"/>
    </location>
</feature>
<dbReference type="GO" id="GO:0000978">
    <property type="term" value="F:RNA polymerase II cis-regulatory region sequence-specific DNA binding"/>
    <property type="evidence" value="ECO:0007669"/>
    <property type="project" value="TreeGrafter"/>
</dbReference>
<feature type="binding site" evidence="11">
    <location>
        <position position="151"/>
    </location>
    <ligand>
        <name>Zn(2+)</name>
        <dbReference type="ChEBI" id="CHEBI:29105"/>
    </ligand>
</feature>
<dbReference type="Pfam" id="PF00870">
    <property type="entry name" value="P53"/>
    <property type="match status" value="1"/>
</dbReference>
<sequence length="391" mass="43627">MHDDDDITIADEDMFANASQISFINSEVLANNLLTLVDHVNDDTVMLPALTQDSLTDVKLSLPSSLNPTGKYPSVDEFCHEELTCAVVPSSNQGAGFVYSERLQKLFLKTDSICSFDVKCEVPMTLPTLWFVRVMLVSLAPESQHEPIMRCHNHLAKDGGPEFLRPHVVRCKNELHEYVGNENGPFYEDRYAVRVPLDTDVPSVKLTLQFVCQNTCFALGQRRTGLVFTLESEQGHIWARRTVSVKICTNYRRDMLNEETALQKASVGHLSCLAGTSQGNSHTKPSKAGRPRKRPHAASGKFGPGGQKKARATSIKTPLYLEPCAVHFEMPSLRMAKRVLDNAIGMISAQVLRFEDPDTKAKLMEFINNIRLQRDTLLVSNSQCSVDSELF</sequence>